<dbReference type="InterPro" id="IPR021967">
    <property type="entry name" value="Nup98_C"/>
</dbReference>
<reference evidence="2 3" key="1">
    <citation type="submission" date="2015-06" db="EMBL/GenBank/DDBJ databases">
        <title>Expansion of signal transduction pathways in fungi by whole-genome duplication.</title>
        <authorList>
            <consortium name="DOE Joint Genome Institute"/>
            <person name="Corrochano L.M."/>
            <person name="Kuo A."/>
            <person name="Marcet-Houben M."/>
            <person name="Polaino S."/>
            <person name="Salamov A."/>
            <person name="Villalobos J.M."/>
            <person name="Alvarez M.I."/>
            <person name="Avalos J."/>
            <person name="Benito E.P."/>
            <person name="Benoit I."/>
            <person name="Burger G."/>
            <person name="Camino L.P."/>
            <person name="Canovas D."/>
            <person name="Cerda-Olmedo E."/>
            <person name="Cheng J.-F."/>
            <person name="Dominguez A."/>
            <person name="Elias M."/>
            <person name="Eslava A.P."/>
            <person name="Glaser F."/>
            <person name="Grimwood J."/>
            <person name="Gutierrez G."/>
            <person name="Heitman J."/>
            <person name="Henrissat B."/>
            <person name="Iturriaga E.A."/>
            <person name="Lang B.F."/>
            <person name="Lavin J.L."/>
            <person name="Lee S."/>
            <person name="Li W."/>
            <person name="Lindquist E."/>
            <person name="Lopez-Garcia S."/>
            <person name="Luque E.M."/>
            <person name="Marcos A.T."/>
            <person name="Martin J."/>
            <person name="Mccluskey K."/>
            <person name="Medina H.R."/>
            <person name="Miralles-Duran A."/>
            <person name="Miyazaki A."/>
            <person name="Munoz-Torres E."/>
            <person name="Oguiza J.A."/>
            <person name="Ohm R."/>
            <person name="Olmedo M."/>
            <person name="Orejas M."/>
            <person name="Ortiz-Castellanos L."/>
            <person name="Pisabarro A.G."/>
            <person name="Rodriguez-Romero J."/>
            <person name="Ruiz-Herrera J."/>
            <person name="Ruiz-Vazquez R."/>
            <person name="Sanz C."/>
            <person name="Schackwitz W."/>
            <person name="Schmutz J."/>
            <person name="Shahriari M."/>
            <person name="Shelest E."/>
            <person name="Silva-Franco F."/>
            <person name="Soanes D."/>
            <person name="Syed K."/>
            <person name="Tagua V.G."/>
            <person name="Talbot N.J."/>
            <person name="Thon M."/>
            <person name="De Vries R.P."/>
            <person name="Wiebenga A."/>
            <person name="Yadav J.S."/>
            <person name="Braun E.L."/>
            <person name="Baker S."/>
            <person name="Garre V."/>
            <person name="Horwitz B."/>
            <person name="Torres-Martinez S."/>
            <person name="Idnurm A."/>
            <person name="Herrera-Estrella A."/>
            <person name="Gabaldon T."/>
            <person name="Grigoriev I.V."/>
        </authorList>
    </citation>
    <scope>NUCLEOTIDE SEQUENCE [LARGE SCALE GENOMIC DNA]</scope>
    <source>
        <strain evidence="2 3">CBS 277.49</strain>
    </source>
</reference>
<proteinExistence type="predicted"/>
<organism evidence="2 3">
    <name type="scientific">Mucor lusitanicus CBS 277.49</name>
    <dbReference type="NCBI Taxonomy" id="747725"/>
    <lineage>
        <taxon>Eukaryota</taxon>
        <taxon>Fungi</taxon>
        <taxon>Fungi incertae sedis</taxon>
        <taxon>Mucoromycota</taxon>
        <taxon>Mucoromycotina</taxon>
        <taxon>Mucoromycetes</taxon>
        <taxon>Mucorales</taxon>
        <taxon>Mucorineae</taxon>
        <taxon>Mucoraceae</taxon>
        <taxon>Mucor</taxon>
    </lineage>
</organism>
<comment type="caution">
    <text evidence="2">The sequence shown here is derived from an EMBL/GenBank/DDBJ whole genome shotgun (WGS) entry which is preliminary data.</text>
</comment>
<dbReference type="OrthoDB" id="3797628at2759"/>
<protein>
    <recommendedName>
        <fullName evidence="1">Nuclear pore complex protein NUP96 C-terminal domain-containing protein</fullName>
    </recommendedName>
</protein>
<dbReference type="Pfam" id="PF12110">
    <property type="entry name" value="Nup96"/>
    <property type="match status" value="1"/>
</dbReference>
<dbReference type="Gene3D" id="1.25.40.690">
    <property type="match status" value="1"/>
</dbReference>
<evidence type="ECO:0000259" key="1">
    <source>
        <dbReference type="Pfam" id="PF12110"/>
    </source>
</evidence>
<dbReference type="EMBL" id="AMYB01000003">
    <property type="protein sequence ID" value="OAD05192.1"/>
    <property type="molecule type" value="Genomic_DNA"/>
</dbReference>
<evidence type="ECO:0000313" key="3">
    <source>
        <dbReference type="Proteomes" id="UP000077051"/>
    </source>
</evidence>
<dbReference type="VEuPathDB" id="FungiDB:MUCCIDRAFT_109045"/>
<feature type="domain" description="Nuclear pore complex protein NUP96 C-terminal" evidence="1">
    <location>
        <begin position="172"/>
        <end position="413"/>
    </location>
</feature>
<dbReference type="Proteomes" id="UP000077051">
    <property type="component" value="Unassembled WGS sequence"/>
</dbReference>
<dbReference type="STRING" id="747725.A0A162TK71"/>
<sequence>MEINPTCFILPASCQEVSLLPARSPHRDSLQAWRSREHWIPYFTVNTVTDTVENARTAASLQHKHTKSQLKETRSKEVMNIFMHQTELTPVENSLPTAKLRPDANMSFYKTSILSKHSEDIQLIWTLAIALTQPDQAALVKKWVRDLVEPGLENQLKRSQELHANDPFITTFVYMTFGQTDAASESAQAQNDFNLAMYIIHSETKDTTQVVQQQISDFKANGQWQTMSVFHKKCWYAVAGDLGYMAADDFAVTERVYWQCALGMYVWFGTRHGSFDLSRYNKALDDRTNSNLNQFKTTKHTAVPDDRCLWYQLLQWWIGNDKVANIDEWPSDLVWLLTVYKQPNTMDEKYALRWIEYLETQDMAELAIYATLFLKRPAEKLNHILRECEWSNEAKLINSYHIPKKQVYIAKALNAHDSWDYEGEFKCLIQGGLKEQAKMALLHFLLPKTYDENDAALKKSIHFLSEMPGPEDDAEIKTLRDTYTALLDKDNMEHADRYIKELQQLQQKYKSQNLHTLLQGLIESLMDYM</sequence>
<name>A0A162TK71_MUCCL</name>
<gene>
    <name evidence="2" type="ORF">MUCCIDRAFT_109045</name>
</gene>
<evidence type="ECO:0000313" key="2">
    <source>
        <dbReference type="EMBL" id="OAD05192.1"/>
    </source>
</evidence>
<dbReference type="AlphaFoldDB" id="A0A162TK71"/>
<keyword evidence="3" id="KW-1185">Reference proteome</keyword>
<accession>A0A162TK71</accession>